<feature type="domain" description="CBS" evidence="12">
    <location>
        <begin position="271"/>
        <end position="328"/>
    </location>
</feature>
<dbReference type="AlphaFoldDB" id="A0A7Y6ILU4"/>
<dbReference type="Gene3D" id="3.10.580.10">
    <property type="entry name" value="CBS-domain"/>
    <property type="match status" value="1"/>
</dbReference>
<evidence type="ECO:0000256" key="1">
    <source>
        <dbReference type="ARBA" id="ARBA00004651"/>
    </source>
</evidence>
<sequence>MNAWLPLAIALVVIGGLIASAETALTRISRVRAEEFVREGRRGAVRLQAIVTDPPRYLNLLLLLRLSCELVATVIVTLLSIGRLGDQGWAYVTAAAVMIVVSYVIVGVSPRTLGRQHAEPIALAGAPIVYGLTRIFGPLPKLLILLGNALTPGKGFREGPFTSEAELRDLVDLAEERRVIEPDEREMIHSVFELGDTLVREVMVPRTDMVFIERGKTLSQALSLALRSGFSRIPVVGENEDDVVGIAYLKDIIRRVHESGQDGGGERIDSIMRPATYVPESKPIDQLLREMQARQTHLAIVIDEYGGTAGLVTIEDVLEEIVGEIADEYDQEAPRVEPMPDGALRVTARMPVDELGELFDTEIEVDDVETVGGLLAHALGRVPIAGSQAEVAGLQLTAESLAGRRNRISTVVVRRITRPEDETVPASAEQQD</sequence>
<evidence type="ECO:0000313" key="14">
    <source>
        <dbReference type="EMBL" id="NUW40341.1"/>
    </source>
</evidence>
<evidence type="ECO:0000256" key="4">
    <source>
        <dbReference type="ARBA" id="ARBA00022692"/>
    </source>
</evidence>
<proteinExistence type="inferred from homology"/>
<dbReference type="FunFam" id="3.10.580.10:FF:000002">
    <property type="entry name" value="Magnesium/cobalt efflux protein CorC"/>
    <property type="match status" value="1"/>
</dbReference>
<dbReference type="InterPro" id="IPR002550">
    <property type="entry name" value="CNNM"/>
</dbReference>
<dbReference type="SUPFAM" id="SSF56176">
    <property type="entry name" value="FAD-binding/transporter-associated domain-like"/>
    <property type="match status" value="1"/>
</dbReference>
<protein>
    <submittedName>
        <fullName evidence="14">HlyC/CorC family transporter</fullName>
    </submittedName>
</protein>
<keyword evidence="7 9" id="KW-0129">CBS domain</keyword>
<organism evidence="14 15">
    <name type="scientific">Nonomuraea rhodomycinica</name>
    <dbReference type="NCBI Taxonomy" id="1712872"/>
    <lineage>
        <taxon>Bacteria</taxon>
        <taxon>Bacillati</taxon>
        <taxon>Actinomycetota</taxon>
        <taxon>Actinomycetes</taxon>
        <taxon>Streptosporangiales</taxon>
        <taxon>Streptosporangiaceae</taxon>
        <taxon>Nonomuraea</taxon>
    </lineage>
</organism>
<dbReference type="SMART" id="SM00116">
    <property type="entry name" value="CBS"/>
    <property type="match status" value="2"/>
</dbReference>
<dbReference type="InterPro" id="IPR046342">
    <property type="entry name" value="CBS_dom_sf"/>
</dbReference>
<name>A0A7Y6ILU4_9ACTN</name>
<dbReference type="InterPro" id="IPR016169">
    <property type="entry name" value="FAD-bd_PCMH_sub2"/>
</dbReference>
<evidence type="ECO:0000256" key="10">
    <source>
        <dbReference type="PROSITE-ProRule" id="PRU01193"/>
    </source>
</evidence>
<keyword evidence="4 10" id="KW-0812">Transmembrane</keyword>
<dbReference type="GO" id="GO:0005886">
    <property type="term" value="C:plasma membrane"/>
    <property type="evidence" value="ECO:0007669"/>
    <property type="project" value="UniProtKB-SubCell"/>
</dbReference>
<evidence type="ECO:0000313" key="15">
    <source>
        <dbReference type="Proteomes" id="UP000546126"/>
    </source>
</evidence>
<dbReference type="Pfam" id="PF03471">
    <property type="entry name" value="CorC_HlyC"/>
    <property type="match status" value="1"/>
</dbReference>
<evidence type="ECO:0000256" key="3">
    <source>
        <dbReference type="ARBA" id="ARBA00022475"/>
    </source>
</evidence>
<evidence type="ECO:0000259" key="12">
    <source>
        <dbReference type="PROSITE" id="PS51371"/>
    </source>
</evidence>
<dbReference type="PROSITE" id="PS51371">
    <property type="entry name" value="CBS"/>
    <property type="match status" value="2"/>
</dbReference>
<evidence type="ECO:0000256" key="5">
    <source>
        <dbReference type="ARBA" id="ARBA00022737"/>
    </source>
</evidence>
<dbReference type="PANTHER" id="PTHR22777">
    <property type="entry name" value="HEMOLYSIN-RELATED"/>
    <property type="match status" value="1"/>
</dbReference>
<evidence type="ECO:0000256" key="8">
    <source>
        <dbReference type="ARBA" id="ARBA00023136"/>
    </source>
</evidence>
<dbReference type="RefSeq" id="WP_175599739.1">
    <property type="nucleotide sequence ID" value="NZ_JABWGO010000001.1"/>
</dbReference>
<evidence type="ECO:0000256" key="2">
    <source>
        <dbReference type="ARBA" id="ARBA00006337"/>
    </source>
</evidence>
<feature type="transmembrane region" description="Helical" evidence="11">
    <location>
        <begin position="57"/>
        <end position="81"/>
    </location>
</feature>
<keyword evidence="3" id="KW-1003">Cell membrane</keyword>
<dbReference type="SUPFAM" id="SSF54631">
    <property type="entry name" value="CBS-domain pair"/>
    <property type="match status" value="1"/>
</dbReference>
<reference evidence="14 15" key="1">
    <citation type="submission" date="2020-06" db="EMBL/GenBank/DDBJ databases">
        <authorList>
            <person name="Chanama M."/>
        </authorList>
    </citation>
    <scope>NUCLEOTIDE SEQUENCE [LARGE SCALE GENOMIC DNA]</scope>
    <source>
        <strain evidence="14 15">TBRC6557</strain>
    </source>
</reference>
<evidence type="ECO:0000259" key="13">
    <source>
        <dbReference type="PROSITE" id="PS51846"/>
    </source>
</evidence>
<dbReference type="Pfam" id="PF00571">
    <property type="entry name" value="CBS"/>
    <property type="match status" value="2"/>
</dbReference>
<dbReference type="EMBL" id="JABWGO010000001">
    <property type="protein sequence ID" value="NUW40341.1"/>
    <property type="molecule type" value="Genomic_DNA"/>
</dbReference>
<dbReference type="Pfam" id="PF01595">
    <property type="entry name" value="CNNM"/>
    <property type="match status" value="1"/>
</dbReference>
<keyword evidence="5" id="KW-0677">Repeat</keyword>
<dbReference type="PANTHER" id="PTHR22777:SF32">
    <property type="entry name" value="UPF0053 INNER MEMBRANE PROTEIN YFJD"/>
    <property type="match status" value="1"/>
</dbReference>
<dbReference type="GO" id="GO:0050660">
    <property type="term" value="F:flavin adenine dinucleotide binding"/>
    <property type="evidence" value="ECO:0007669"/>
    <property type="project" value="InterPro"/>
</dbReference>
<dbReference type="InterPro" id="IPR044751">
    <property type="entry name" value="Ion_transp-like_CBS"/>
</dbReference>
<evidence type="ECO:0000256" key="6">
    <source>
        <dbReference type="ARBA" id="ARBA00022989"/>
    </source>
</evidence>
<feature type="transmembrane region" description="Helical" evidence="11">
    <location>
        <begin position="88"/>
        <end position="106"/>
    </location>
</feature>
<comment type="similarity">
    <text evidence="2">Belongs to the UPF0053 family.</text>
</comment>
<dbReference type="PROSITE" id="PS51846">
    <property type="entry name" value="CNNM"/>
    <property type="match status" value="1"/>
</dbReference>
<feature type="domain" description="CBS" evidence="12">
    <location>
        <begin position="203"/>
        <end position="263"/>
    </location>
</feature>
<dbReference type="CDD" id="cd04590">
    <property type="entry name" value="CBS_pair_CorC_HlyC_assoc"/>
    <property type="match status" value="1"/>
</dbReference>
<gene>
    <name evidence="14" type="ORF">HT134_09365</name>
</gene>
<dbReference type="InterPro" id="IPR005170">
    <property type="entry name" value="Transptr-assoc_dom"/>
</dbReference>
<dbReference type="Proteomes" id="UP000546126">
    <property type="component" value="Unassembled WGS sequence"/>
</dbReference>
<comment type="subcellular location">
    <subcellularLocation>
        <location evidence="1">Cell membrane</location>
        <topology evidence="1">Multi-pass membrane protein</topology>
    </subcellularLocation>
</comment>
<dbReference type="SMART" id="SM01091">
    <property type="entry name" value="CorC_HlyC"/>
    <property type="match status" value="1"/>
</dbReference>
<keyword evidence="6 10" id="KW-1133">Transmembrane helix</keyword>
<comment type="caution">
    <text evidence="14">The sequence shown here is derived from an EMBL/GenBank/DDBJ whole genome shotgun (WGS) entry which is preliminary data.</text>
</comment>
<accession>A0A7Y6ILU4</accession>
<dbReference type="Gene3D" id="3.30.465.10">
    <property type="match status" value="1"/>
</dbReference>
<keyword evidence="15" id="KW-1185">Reference proteome</keyword>
<dbReference type="InterPro" id="IPR000644">
    <property type="entry name" value="CBS_dom"/>
</dbReference>
<keyword evidence="8 10" id="KW-0472">Membrane</keyword>
<feature type="domain" description="CNNM transmembrane" evidence="13">
    <location>
        <begin position="1"/>
        <end position="184"/>
    </location>
</feature>
<evidence type="ECO:0000256" key="9">
    <source>
        <dbReference type="PROSITE-ProRule" id="PRU00703"/>
    </source>
</evidence>
<evidence type="ECO:0000256" key="7">
    <source>
        <dbReference type="ARBA" id="ARBA00023122"/>
    </source>
</evidence>
<evidence type="ECO:0000256" key="11">
    <source>
        <dbReference type="SAM" id="Phobius"/>
    </source>
</evidence>
<dbReference type="InterPro" id="IPR036318">
    <property type="entry name" value="FAD-bd_PCMH-like_sf"/>
</dbReference>